<dbReference type="Gene3D" id="3.40.50.620">
    <property type="entry name" value="HUPs"/>
    <property type="match status" value="1"/>
</dbReference>
<evidence type="ECO:0000313" key="13">
    <source>
        <dbReference type="Proteomes" id="UP001211065"/>
    </source>
</evidence>
<dbReference type="PANTHER" id="PTHR21299">
    <property type="entry name" value="CYTIDYLATE KINASE/PANTOATE-BETA-ALANINE LIGASE"/>
    <property type="match status" value="1"/>
</dbReference>
<dbReference type="InterPro" id="IPR004821">
    <property type="entry name" value="Cyt_trans-like"/>
</dbReference>
<dbReference type="InterPro" id="IPR003721">
    <property type="entry name" value="Pantoate_ligase"/>
</dbReference>
<evidence type="ECO:0000256" key="9">
    <source>
        <dbReference type="ARBA" id="ARBA00029902"/>
    </source>
</evidence>
<dbReference type="FunFam" id="3.40.50.620:FF:000013">
    <property type="entry name" value="Pantothenate synthetase"/>
    <property type="match status" value="1"/>
</dbReference>
<evidence type="ECO:0000256" key="1">
    <source>
        <dbReference type="ARBA" id="ARBA00004990"/>
    </source>
</evidence>
<dbReference type="Gene3D" id="3.30.1300.10">
    <property type="entry name" value="Pantoate-beta-alanine ligase, C-terminal domain"/>
    <property type="match status" value="1"/>
</dbReference>
<dbReference type="InterPro" id="IPR014729">
    <property type="entry name" value="Rossmann-like_a/b/a_fold"/>
</dbReference>
<dbReference type="Pfam" id="PF02569">
    <property type="entry name" value="Pantoate_ligase"/>
    <property type="match status" value="1"/>
</dbReference>
<keyword evidence="8" id="KW-0067">ATP-binding</keyword>
<dbReference type="HAMAP" id="MF_00158">
    <property type="entry name" value="PanC"/>
    <property type="match status" value="1"/>
</dbReference>
<evidence type="ECO:0000256" key="8">
    <source>
        <dbReference type="ARBA" id="ARBA00022840"/>
    </source>
</evidence>
<keyword evidence="7" id="KW-0547">Nucleotide-binding</keyword>
<dbReference type="CDD" id="cd00560">
    <property type="entry name" value="PanC"/>
    <property type="match status" value="1"/>
</dbReference>
<comment type="pathway">
    <text evidence="1">Cofactor biosynthesis; (R)-pantothenate biosynthesis; (R)-pantothenate from (R)-pantoate and beta-alanine: step 1/1.</text>
</comment>
<accession>A0AAD5Y1I0</accession>
<dbReference type="EMBL" id="JADGJW010000022">
    <property type="protein sequence ID" value="KAJ3227124.1"/>
    <property type="molecule type" value="Genomic_DNA"/>
</dbReference>
<sequence length="362" mass="40167">MGRRLLHSSTLKCNIKPTTTSLATTNGFLEKPFFQQDLETLIRPVEKMAVISNIPEYRVLRQKWFQEGLTVGFVPTMGALHDGHISLVKNALKMCDKVVVSIFVNPSQFAPNEDLSKYPRTIEEDLNLLRQVKTSQFLKNSGVDCVLLPTVEDLYPQGIPLNVAEQTGAFVEVKGMSHQMEGAIRPHFFRGVSTIVTKLFNLTQPTKAFFGQKDAQQCSVIKALVQDLLIPTEIEICETLREEDGLAMSSRNRYLNATERQLSTVLFKALNKGKSVFDEGGNCKEILSSAESVIRDCEANSNGVIQYQYLSLNNPINLKNIDDTIDPNVGAIFSGAVKVGNTRIIDNLLLGNSIAKWSGSKI</sequence>
<comment type="caution">
    <text evidence="12">The sequence shown here is derived from an EMBL/GenBank/DDBJ whole genome shotgun (WGS) entry which is preliminary data.</text>
</comment>
<keyword evidence="6" id="KW-0566">Pantothenate biosynthesis</keyword>
<organism evidence="12 13">
    <name type="scientific">Clydaea vesicula</name>
    <dbReference type="NCBI Taxonomy" id="447962"/>
    <lineage>
        <taxon>Eukaryota</taxon>
        <taxon>Fungi</taxon>
        <taxon>Fungi incertae sedis</taxon>
        <taxon>Chytridiomycota</taxon>
        <taxon>Chytridiomycota incertae sedis</taxon>
        <taxon>Chytridiomycetes</taxon>
        <taxon>Lobulomycetales</taxon>
        <taxon>Lobulomycetaceae</taxon>
        <taxon>Clydaea</taxon>
    </lineage>
</organism>
<dbReference type="NCBIfam" id="TIGR00125">
    <property type="entry name" value="cyt_tran_rel"/>
    <property type="match status" value="1"/>
</dbReference>
<evidence type="ECO:0000256" key="10">
    <source>
        <dbReference type="ARBA" id="ARBA00032806"/>
    </source>
</evidence>
<evidence type="ECO:0000256" key="6">
    <source>
        <dbReference type="ARBA" id="ARBA00022655"/>
    </source>
</evidence>
<dbReference type="PANTHER" id="PTHR21299:SF1">
    <property type="entry name" value="PANTOATE--BETA-ALANINE LIGASE"/>
    <property type="match status" value="1"/>
</dbReference>
<gene>
    <name evidence="12" type="primary">PAN6</name>
    <name evidence="12" type="ORF">HK099_003343</name>
</gene>
<evidence type="ECO:0000256" key="4">
    <source>
        <dbReference type="ARBA" id="ARBA00015647"/>
    </source>
</evidence>
<comment type="catalytic activity">
    <reaction evidence="11">
        <text>(R)-pantoate + beta-alanine + ATP = (R)-pantothenate + AMP + diphosphate + H(+)</text>
        <dbReference type="Rhea" id="RHEA:10912"/>
        <dbReference type="ChEBI" id="CHEBI:15378"/>
        <dbReference type="ChEBI" id="CHEBI:15980"/>
        <dbReference type="ChEBI" id="CHEBI:29032"/>
        <dbReference type="ChEBI" id="CHEBI:30616"/>
        <dbReference type="ChEBI" id="CHEBI:33019"/>
        <dbReference type="ChEBI" id="CHEBI:57966"/>
        <dbReference type="ChEBI" id="CHEBI:456215"/>
        <dbReference type="EC" id="6.3.2.1"/>
    </reaction>
</comment>
<comment type="similarity">
    <text evidence="2">Belongs to the pantothenate synthetase family.</text>
</comment>
<dbReference type="EC" id="6.3.2.1" evidence="3"/>
<protein>
    <recommendedName>
        <fullName evidence="4">Pantoate--beta-alanine ligase</fullName>
        <ecNumber evidence="3">6.3.2.1</ecNumber>
    </recommendedName>
    <alternativeName>
        <fullName evidence="10">Pantoate-activating enzyme</fullName>
    </alternativeName>
    <alternativeName>
        <fullName evidence="9">Pantothenate synthetase</fullName>
    </alternativeName>
</protein>
<proteinExistence type="inferred from homology"/>
<evidence type="ECO:0000256" key="2">
    <source>
        <dbReference type="ARBA" id="ARBA00009256"/>
    </source>
</evidence>
<dbReference type="InterPro" id="IPR042176">
    <property type="entry name" value="Pantoate_ligase_C"/>
</dbReference>
<dbReference type="Proteomes" id="UP001211065">
    <property type="component" value="Unassembled WGS sequence"/>
</dbReference>
<evidence type="ECO:0000256" key="5">
    <source>
        <dbReference type="ARBA" id="ARBA00022598"/>
    </source>
</evidence>
<name>A0AAD5Y1I0_9FUNG</name>
<keyword evidence="5" id="KW-0436">Ligase</keyword>
<dbReference type="NCBIfam" id="TIGR00018">
    <property type="entry name" value="panC"/>
    <property type="match status" value="1"/>
</dbReference>
<dbReference type="GO" id="GO:0015940">
    <property type="term" value="P:pantothenate biosynthetic process"/>
    <property type="evidence" value="ECO:0007669"/>
    <property type="project" value="UniProtKB-KW"/>
</dbReference>
<evidence type="ECO:0000256" key="7">
    <source>
        <dbReference type="ARBA" id="ARBA00022741"/>
    </source>
</evidence>
<reference evidence="12" key="1">
    <citation type="submission" date="2020-05" db="EMBL/GenBank/DDBJ databases">
        <title>Phylogenomic resolution of chytrid fungi.</title>
        <authorList>
            <person name="Stajich J.E."/>
            <person name="Amses K."/>
            <person name="Simmons R."/>
            <person name="Seto K."/>
            <person name="Myers J."/>
            <person name="Bonds A."/>
            <person name="Quandt C.A."/>
            <person name="Barry K."/>
            <person name="Liu P."/>
            <person name="Grigoriev I."/>
            <person name="Longcore J.E."/>
            <person name="James T.Y."/>
        </authorList>
    </citation>
    <scope>NUCLEOTIDE SEQUENCE</scope>
    <source>
        <strain evidence="12">JEL0476</strain>
    </source>
</reference>
<dbReference type="SUPFAM" id="SSF52374">
    <property type="entry name" value="Nucleotidylyl transferase"/>
    <property type="match status" value="1"/>
</dbReference>
<evidence type="ECO:0000313" key="12">
    <source>
        <dbReference type="EMBL" id="KAJ3227124.1"/>
    </source>
</evidence>
<dbReference type="GO" id="GO:0005524">
    <property type="term" value="F:ATP binding"/>
    <property type="evidence" value="ECO:0007669"/>
    <property type="project" value="UniProtKB-KW"/>
</dbReference>
<evidence type="ECO:0000256" key="11">
    <source>
        <dbReference type="ARBA" id="ARBA00048258"/>
    </source>
</evidence>
<dbReference type="GO" id="GO:0004592">
    <property type="term" value="F:pantoate-beta-alanine ligase activity"/>
    <property type="evidence" value="ECO:0007669"/>
    <property type="project" value="UniProtKB-EC"/>
</dbReference>
<dbReference type="AlphaFoldDB" id="A0AAD5Y1I0"/>
<keyword evidence="13" id="KW-1185">Reference proteome</keyword>
<evidence type="ECO:0000256" key="3">
    <source>
        <dbReference type="ARBA" id="ARBA00012219"/>
    </source>
</evidence>